<evidence type="ECO:0000256" key="3">
    <source>
        <dbReference type="ARBA" id="ARBA00022824"/>
    </source>
</evidence>
<name>A0ABD3B9Y5_9LAMI</name>
<evidence type="ECO:0000259" key="8">
    <source>
        <dbReference type="PROSITE" id="PS50845"/>
    </source>
</evidence>
<feature type="transmembrane region" description="Helical" evidence="6">
    <location>
        <begin position="150"/>
        <end position="168"/>
    </location>
</feature>
<dbReference type="PANTHER" id="PTHR10994">
    <property type="entry name" value="RETICULON"/>
    <property type="match status" value="1"/>
</dbReference>
<evidence type="ECO:0000256" key="4">
    <source>
        <dbReference type="ARBA" id="ARBA00022989"/>
    </source>
</evidence>
<sequence>MSESDGSESPPSSPKPELHSNPDIMSDVVLWRRKQLNVIILLAATAAWVVMELYHYSFITVSSWLAMAVVACLFFWGTIHRLLKREAPDLSELEISEETAREHANWFRRWTQEGVRLVFHVSAEREWFVFAGVVTFLYLMSVVASHVHFLTLLYIGVVGVMTIPAIYIKNENKFAEFGEKVRMRSQRLYSITKQKFQEMKNKFGRPHKEIKEKKME</sequence>
<dbReference type="AlphaFoldDB" id="A0ABD3B9Y5"/>
<dbReference type="PANTHER" id="PTHR10994:SF145">
    <property type="entry name" value="RETICULON-LIKE PROTEIN B13"/>
    <property type="match status" value="1"/>
</dbReference>
<feature type="compositionally biased region" description="Low complexity" evidence="7">
    <location>
        <begin position="1"/>
        <end position="10"/>
    </location>
</feature>
<feature type="transmembrane region" description="Helical" evidence="6">
    <location>
        <begin position="57"/>
        <end position="76"/>
    </location>
</feature>
<evidence type="ECO:0000256" key="7">
    <source>
        <dbReference type="SAM" id="MobiDB-lite"/>
    </source>
</evidence>
<protein>
    <recommendedName>
        <fullName evidence="6">Reticulon-like protein</fullName>
    </recommendedName>
</protein>
<comment type="caution">
    <text evidence="9">The sequence shown here is derived from an EMBL/GenBank/DDBJ whole genome shotgun (WGS) entry which is preliminary data.</text>
</comment>
<keyword evidence="4 6" id="KW-1133">Transmembrane helix</keyword>
<evidence type="ECO:0000313" key="9">
    <source>
        <dbReference type="EMBL" id="KAL3613705.1"/>
    </source>
</evidence>
<keyword evidence="10" id="KW-1185">Reference proteome</keyword>
<accession>A0ABD3B9Y5</accession>
<keyword evidence="5 6" id="KW-0472">Membrane</keyword>
<dbReference type="Pfam" id="PF02453">
    <property type="entry name" value="Reticulon"/>
    <property type="match status" value="1"/>
</dbReference>
<dbReference type="GO" id="GO:0005789">
    <property type="term" value="C:endoplasmic reticulum membrane"/>
    <property type="evidence" value="ECO:0007669"/>
    <property type="project" value="UniProtKB-SubCell"/>
</dbReference>
<feature type="transmembrane region" description="Helical" evidence="6">
    <location>
        <begin position="127"/>
        <end position="144"/>
    </location>
</feature>
<evidence type="ECO:0000256" key="6">
    <source>
        <dbReference type="RuleBase" id="RU363132"/>
    </source>
</evidence>
<organism evidence="9 10">
    <name type="scientific">Castilleja foliolosa</name>
    <dbReference type="NCBI Taxonomy" id="1961234"/>
    <lineage>
        <taxon>Eukaryota</taxon>
        <taxon>Viridiplantae</taxon>
        <taxon>Streptophyta</taxon>
        <taxon>Embryophyta</taxon>
        <taxon>Tracheophyta</taxon>
        <taxon>Spermatophyta</taxon>
        <taxon>Magnoliopsida</taxon>
        <taxon>eudicotyledons</taxon>
        <taxon>Gunneridae</taxon>
        <taxon>Pentapetalae</taxon>
        <taxon>asterids</taxon>
        <taxon>lamiids</taxon>
        <taxon>Lamiales</taxon>
        <taxon>Orobanchaceae</taxon>
        <taxon>Pedicularideae</taxon>
        <taxon>Castillejinae</taxon>
        <taxon>Castilleja</taxon>
    </lineage>
</organism>
<evidence type="ECO:0000313" key="10">
    <source>
        <dbReference type="Proteomes" id="UP001632038"/>
    </source>
</evidence>
<evidence type="ECO:0000256" key="2">
    <source>
        <dbReference type="ARBA" id="ARBA00022692"/>
    </source>
</evidence>
<feature type="domain" description="Reticulon" evidence="8">
    <location>
        <begin position="25"/>
        <end position="216"/>
    </location>
</feature>
<dbReference type="EMBL" id="JAVIJP010000107">
    <property type="protein sequence ID" value="KAL3613705.1"/>
    <property type="molecule type" value="Genomic_DNA"/>
</dbReference>
<proteinExistence type="predicted"/>
<feature type="region of interest" description="Disordered" evidence="7">
    <location>
        <begin position="1"/>
        <end position="20"/>
    </location>
</feature>
<reference evidence="10" key="1">
    <citation type="journal article" date="2024" name="IScience">
        <title>Strigolactones Initiate the Formation of Haustorium-like Structures in Castilleja.</title>
        <authorList>
            <person name="Buerger M."/>
            <person name="Peterson D."/>
            <person name="Chory J."/>
        </authorList>
    </citation>
    <scope>NUCLEOTIDE SEQUENCE [LARGE SCALE GENOMIC DNA]</scope>
</reference>
<keyword evidence="2 6" id="KW-0812">Transmembrane</keyword>
<gene>
    <name evidence="9" type="ORF">CASFOL_041779</name>
</gene>
<keyword evidence="3 6" id="KW-0256">Endoplasmic reticulum</keyword>
<evidence type="ECO:0000256" key="1">
    <source>
        <dbReference type="ARBA" id="ARBA00004477"/>
    </source>
</evidence>
<dbReference type="Proteomes" id="UP001632038">
    <property type="component" value="Unassembled WGS sequence"/>
</dbReference>
<dbReference type="InterPro" id="IPR003388">
    <property type="entry name" value="Reticulon"/>
</dbReference>
<comment type="subcellular location">
    <subcellularLocation>
        <location evidence="1 6">Endoplasmic reticulum membrane</location>
        <topology evidence="1 6">Multi-pass membrane protein</topology>
    </subcellularLocation>
</comment>
<dbReference type="InterPro" id="IPR045064">
    <property type="entry name" value="Reticulon-like"/>
</dbReference>
<dbReference type="PROSITE" id="PS50845">
    <property type="entry name" value="RETICULON"/>
    <property type="match status" value="1"/>
</dbReference>
<evidence type="ECO:0000256" key="5">
    <source>
        <dbReference type="ARBA" id="ARBA00023136"/>
    </source>
</evidence>